<name>A0ABR8NN85_9MICO</name>
<evidence type="ECO:0000313" key="3">
    <source>
        <dbReference type="EMBL" id="MBD3940971.1"/>
    </source>
</evidence>
<dbReference type="Proteomes" id="UP000598426">
    <property type="component" value="Unassembled WGS sequence"/>
</dbReference>
<reference evidence="3 4" key="1">
    <citation type="submission" date="2020-09" db="EMBL/GenBank/DDBJ databases">
        <title>Isolation and identification of active actinomycetes.</title>
        <authorList>
            <person name="Li X."/>
        </authorList>
    </citation>
    <scope>NUCLEOTIDE SEQUENCE [LARGE SCALE GENOMIC DNA]</scope>
    <source>
        <strain evidence="3 4">NEAU-LLC</strain>
    </source>
</reference>
<sequence length="320" mass="32980">MRGFLGLITNFSMPRLSRWLIVTSVALLTAWLQAHLLLAVLHDDGSTVRNAITVYDDPAVRSQVSGGVDWLLDQGVAVSGAAEVIVPVQQQLRAVLAGGRIPPAAADAITVALVTMRDDALSQFESSAPTRALVIELGPVLTGFGIALPPEAGQLIGISGQFAVPIADAASMEAWRTKYHWTTIIDRWGLLAGAVAGVVGIVLARRPLRAFAGWLVVGGAAALLAIPLFGVLHDWLLAGGAGPWTPLVAPLVTSTLSEVSPWLLPLGIAAVLAGAGLGGWLILRGRRSAAIGATEAPTEPGRSVHDAAETVGDGQPAAAG</sequence>
<evidence type="ECO:0008006" key="5">
    <source>
        <dbReference type="Google" id="ProtNLM"/>
    </source>
</evidence>
<feature type="region of interest" description="Disordered" evidence="1">
    <location>
        <begin position="293"/>
        <end position="320"/>
    </location>
</feature>
<dbReference type="RefSeq" id="WP_191170597.1">
    <property type="nucleotide sequence ID" value="NZ_JACXZS010000002.1"/>
</dbReference>
<gene>
    <name evidence="3" type="ORF">IF188_04540</name>
</gene>
<keyword evidence="2" id="KW-0812">Transmembrane</keyword>
<keyword evidence="4" id="KW-1185">Reference proteome</keyword>
<evidence type="ECO:0000256" key="1">
    <source>
        <dbReference type="SAM" id="MobiDB-lite"/>
    </source>
</evidence>
<protein>
    <recommendedName>
        <fullName evidence="5">DUF3533 domain-containing protein</fullName>
    </recommendedName>
</protein>
<feature type="transmembrane region" description="Helical" evidence="2">
    <location>
        <begin position="188"/>
        <end position="204"/>
    </location>
</feature>
<accession>A0ABR8NN85</accession>
<dbReference type="EMBL" id="JACXZS010000002">
    <property type="protein sequence ID" value="MBD3940971.1"/>
    <property type="molecule type" value="Genomic_DNA"/>
</dbReference>
<evidence type="ECO:0000256" key="2">
    <source>
        <dbReference type="SAM" id="Phobius"/>
    </source>
</evidence>
<evidence type="ECO:0000313" key="4">
    <source>
        <dbReference type="Proteomes" id="UP000598426"/>
    </source>
</evidence>
<feature type="transmembrane region" description="Helical" evidence="2">
    <location>
        <begin position="211"/>
        <end position="232"/>
    </location>
</feature>
<keyword evidence="2" id="KW-0472">Membrane</keyword>
<proteinExistence type="predicted"/>
<keyword evidence="2" id="KW-1133">Transmembrane helix</keyword>
<feature type="transmembrane region" description="Helical" evidence="2">
    <location>
        <begin position="262"/>
        <end position="283"/>
    </location>
</feature>
<comment type="caution">
    <text evidence="3">The sequence shown here is derived from an EMBL/GenBank/DDBJ whole genome shotgun (WGS) entry which is preliminary data.</text>
</comment>
<organism evidence="3 4">
    <name type="scientific">Microbacterium helvum</name>
    <dbReference type="NCBI Taxonomy" id="2773713"/>
    <lineage>
        <taxon>Bacteria</taxon>
        <taxon>Bacillati</taxon>
        <taxon>Actinomycetota</taxon>
        <taxon>Actinomycetes</taxon>
        <taxon>Micrococcales</taxon>
        <taxon>Microbacteriaceae</taxon>
        <taxon>Microbacterium</taxon>
    </lineage>
</organism>